<dbReference type="EMBL" id="JAUEDM010000003">
    <property type="protein sequence ID" value="KAK3322254.1"/>
    <property type="molecule type" value="Genomic_DNA"/>
</dbReference>
<comment type="caution">
    <text evidence="2">The sequence shown here is derived from an EMBL/GenBank/DDBJ whole genome shotgun (WGS) entry which is preliminary data.</text>
</comment>
<protein>
    <submittedName>
        <fullName evidence="2">Uncharacterized protein</fullName>
    </submittedName>
</protein>
<proteinExistence type="predicted"/>
<reference evidence="2" key="1">
    <citation type="journal article" date="2023" name="Mol. Phylogenet. Evol.">
        <title>Genome-scale phylogeny and comparative genomics of the fungal order Sordariales.</title>
        <authorList>
            <person name="Hensen N."/>
            <person name="Bonometti L."/>
            <person name="Westerberg I."/>
            <person name="Brannstrom I.O."/>
            <person name="Guillou S."/>
            <person name="Cros-Aarteil S."/>
            <person name="Calhoun S."/>
            <person name="Haridas S."/>
            <person name="Kuo A."/>
            <person name="Mondo S."/>
            <person name="Pangilinan J."/>
            <person name="Riley R."/>
            <person name="LaButti K."/>
            <person name="Andreopoulos B."/>
            <person name="Lipzen A."/>
            <person name="Chen C."/>
            <person name="Yan M."/>
            <person name="Daum C."/>
            <person name="Ng V."/>
            <person name="Clum A."/>
            <person name="Steindorff A."/>
            <person name="Ohm R.A."/>
            <person name="Martin F."/>
            <person name="Silar P."/>
            <person name="Natvig D.O."/>
            <person name="Lalanne C."/>
            <person name="Gautier V."/>
            <person name="Ament-Velasquez S.L."/>
            <person name="Kruys A."/>
            <person name="Hutchinson M.I."/>
            <person name="Powell A.J."/>
            <person name="Barry K."/>
            <person name="Miller A.N."/>
            <person name="Grigoriev I.V."/>
            <person name="Debuchy R."/>
            <person name="Gladieux P."/>
            <person name="Hiltunen Thoren M."/>
            <person name="Johannesson H."/>
        </authorList>
    </citation>
    <scope>NUCLEOTIDE SEQUENCE</scope>
    <source>
        <strain evidence="2">CBS 118394</strain>
    </source>
</reference>
<reference evidence="2" key="2">
    <citation type="submission" date="2023-06" db="EMBL/GenBank/DDBJ databases">
        <authorList>
            <consortium name="Lawrence Berkeley National Laboratory"/>
            <person name="Haridas S."/>
            <person name="Hensen N."/>
            <person name="Bonometti L."/>
            <person name="Westerberg I."/>
            <person name="Brannstrom I.O."/>
            <person name="Guillou S."/>
            <person name="Cros-Aarteil S."/>
            <person name="Calhoun S."/>
            <person name="Kuo A."/>
            <person name="Mondo S."/>
            <person name="Pangilinan J."/>
            <person name="Riley R."/>
            <person name="Labutti K."/>
            <person name="Andreopoulos B."/>
            <person name="Lipzen A."/>
            <person name="Chen C."/>
            <person name="Yanf M."/>
            <person name="Daum C."/>
            <person name="Ng V."/>
            <person name="Clum A."/>
            <person name="Steindorff A."/>
            <person name="Ohm R."/>
            <person name="Martin F."/>
            <person name="Silar P."/>
            <person name="Natvig D."/>
            <person name="Lalanne C."/>
            <person name="Gautier V."/>
            <person name="Ament-Velasquez S.L."/>
            <person name="Kruys A."/>
            <person name="Hutchinson M.I."/>
            <person name="Powell A.J."/>
            <person name="Barry K."/>
            <person name="Miller A.N."/>
            <person name="Grigoriev I.V."/>
            <person name="Debuchy R."/>
            <person name="Gladieux P."/>
            <person name="Thoren M.H."/>
            <person name="Johannesson H."/>
        </authorList>
    </citation>
    <scope>NUCLEOTIDE SEQUENCE</scope>
    <source>
        <strain evidence="2">CBS 118394</strain>
    </source>
</reference>
<feature type="compositionally biased region" description="Polar residues" evidence="1">
    <location>
        <begin position="19"/>
        <end position="28"/>
    </location>
</feature>
<sequence>MNANSRAPAPPPLKMPTRVMTSPINPTPKSADSARYSSDDYYTDMISSPPASRSRKSSGSSTGSNKKPKSPNVNANSYCGRHSDQYLFGGHSIGELWRNITKKE</sequence>
<keyword evidence="3" id="KW-1185">Reference proteome</keyword>
<evidence type="ECO:0000256" key="1">
    <source>
        <dbReference type="SAM" id="MobiDB-lite"/>
    </source>
</evidence>
<feature type="region of interest" description="Disordered" evidence="1">
    <location>
        <begin position="1"/>
        <end position="81"/>
    </location>
</feature>
<dbReference type="AlphaFoldDB" id="A0AAE0IBV4"/>
<evidence type="ECO:0000313" key="3">
    <source>
        <dbReference type="Proteomes" id="UP001283341"/>
    </source>
</evidence>
<feature type="compositionally biased region" description="Low complexity" evidence="1">
    <location>
        <begin position="30"/>
        <end position="65"/>
    </location>
</feature>
<organism evidence="2 3">
    <name type="scientific">Apodospora peruviana</name>
    <dbReference type="NCBI Taxonomy" id="516989"/>
    <lineage>
        <taxon>Eukaryota</taxon>
        <taxon>Fungi</taxon>
        <taxon>Dikarya</taxon>
        <taxon>Ascomycota</taxon>
        <taxon>Pezizomycotina</taxon>
        <taxon>Sordariomycetes</taxon>
        <taxon>Sordariomycetidae</taxon>
        <taxon>Sordariales</taxon>
        <taxon>Lasiosphaeriaceae</taxon>
        <taxon>Apodospora</taxon>
    </lineage>
</organism>
<gene>
    <name evidence="2" type="ORF">B0H66DRAFT_196226</name>
</gene>
<accession>A0AAE0IBV4</accession>
<name>A0AAE0IBV4_9PEZI</name>
<evidence type="ECO:0000313" key="2">
    <source>
        <dbReference type="EMBL" id="KAK3322254.1"/>
    </source>
</evidence>
<dbReference type="Proteomes" id="UP001283341">
    <property type="component" value="Unassembled WGS sequence"/>
</dbReference>